<protein>
    <recommendedName>
        <fullName evidence="2">DUF7053 domain-containing protein</fullName>
    </recommendedName>
</protein>
<keyword evidence="4" id="KW-1185">Reference proteome</keyword>
<feature type="compositionally biased region" description="Polar residues" evidence="1">
    <location>
        <begin position="273"/>
        <end position="297"/>
    </location>
</feature>
<dbReference type="STRING" id="1441469.A0A1Q5QB71"/>
<feature type="region of interest" description="Disordered" evidence="1">
    <location>
        <begin position="248"/>
        <end position="334"/>
    </location>
</feature>
<dbReference type="RefSeq" id="XP_020123306.1">
    <property type="nucleotide sequence ID" value="XM_020261599.1"/>
</dbReference>
<comment type="caution">
    <text evidence="3">The sequence shown here is derived from an EMBL/GenBank/DDBJ whole genome shotgun (WGS) entry which is preliminary data.</text>
</comment>
<dbReference type="OrthoDB" id="5078320at2759"/>
<sequence length="375" mass="41466">MMKKKEAHTNITPLPSFIPRQLALDILHSHSEIITLNPLVLSHRAIPAPRDAPAEEYYSSWYEIVERIQVVPGTGRLGGSKISFRACFHDVPWGVQTHVYAPMGIDLRHNYRVAGTQPGEPAEYRELGINAPATGLYLREDIEIRCNFAMVGFVKNQLKSATKVLVDRLIKKAELLDAGVLKGMMENGKLKTINPADRSVEAQQQQNQQQEEQEQYPVSPIVSVSSPQLYQASTRGSIYHPDDYQQQTYLYPSPADNHIPGKSFATELPGDTSLVQSPTTANHNNARDSLQSTLSYPSTGGWSHVSSLSSASSTTNKPSFHNSSADNNTSRPMSTTSTIAPFVLVDNNYNNSHVNVKHQFAAELPAMAEMPEDKL</sequence>
<dbReference type="Proteomes" id="UP000214365">
    <property type="component" value="Unassembled WGS sequence"/>
</dbReference>
<reference evidence="3 4" key="1">
    <citation type="submission" date="2015-06" db="EMBL/GenBank/DDBJ databases">
        <title>Talaromyces atroroseus IBT 11181 draft genome.</title>
        <authorList>
            <person name="Rasmussen K.B."/>
            <person name="Rasmussen S."/>
            <person name="Petersen B."/>
            <person name="Sicheritz-Ponten T."/>
            <person name="Mortensen U.H."/>
            <person name="Thrane U."/>
        </authorList>
    </citation>
    <scope>NUCLEOTIDE SEQUENCE [LARGE SCALE GENOMIC DNA]</scope>
    <source>
        <strain evidence="3 4">IBT 11181</strain>
    </source>
</reference>
<feature type="compositionally biased region" description="Polar residues" evidence="1">
    <location>
        <begin position="320"/>
        <end position="334"/>
    </location>
</feature>
<feature type="region of interest" description="Disordered" evidence="1">
    <location>
        <begin position="197"/>
        <end position="220"/>
    </location>
</feature>
<feature type="compositionally biased region" description="Low complexity" evidence="1">
    <location>
        <begin position="298"/>
        <end position="319"/>
    </location>
</feature>
<evidence type="ECO:0000313" key="4">
    <source>
        <dbReference type="Proteomes" id="UP000214365"/>
    </source>
</evidence>
<dbReference type="EMBL" id="LFMY01000002">
    <property type="protein sequence ID" value="OKL63185.1"/>
    <property type="molecule type" value="Genomic_DNA"/>
</dbReference>
<dbReference type="PANTHER" id="PTHR38117:SF1">
    <property type="entry name" value="DUF3074 DOMAIN-CONTAINING PROTEIN"/>
    <property type="match status" value="1"/>
</dbReference>
<proteinExistence type="predicted"/>
<evidence type="ECO:0000259" key="2">
    <source>
        <dbReference type="Pfam" id="PF23155"/>
    </source>
</evidence>
<organism evidence="3 4">
    <name type="scientific">Talaromyces atroroseus</name>
    <dbReference type="NCBI Taxonomy" id="1441469"/>
    <lineage>
        <taxon>Eukaryota</taxon>
        <taxon>Fungi</taxon>
        <taxon>Dikarya</taxon>
        <taxon>Ascomycota</taxon>
        <taxon>Pezizomycotina</taxon>
        <taxon>Eurotiomycetes</taxon>
        <taxon>Eurotiomycetidae</taxon>
        <taxon>Eurotiales</taxon>
        <taxon>Trichocomaceae</taxon>
        <taxon>Talaromyces</taxon>
        <taxon>Talaromyces sect. Trachyspermi</taxon>
    </lineage>
</organism>
<evidence type="ECO:0000313" key="3">
    <source>
        <dbReference type="EMBL" id="OKL63185.1"/>
    </source>
</evidence>
<feature type="compositionally biased region" description="Low complexity" evidence="1">
    <location>
        <begin position="203"/>
        <end position="220"/>
    </location>
</feature>
<dbReference type="AlphaFoldDB" id="A0A1Q5QB71"/>
<name>A0A1Q5QB71_TALAT</name>
<dbReference type="PANTHER" id="PTHR38117">
    <property type="entry name" value="NACHT AND WD40 DOMAIN PROTEIN"/>
    <property type="match status" value="1"/>
</dbReference>
<feature type="domain" description="DUF7053" evidence="2">
    <location>
        <begin position="4"/>
        <end position="174"/>
    </location>
</feature>
<gene>
    <name evidence="3" type="ORF">UA08_01886</name>
</gene>
<accession>A0A1Q5QB71</accession>
<evidence type="ECO:0000256" key="1">
    <source>
        <dbReference type="SAM" id="MobiDB-lite"/>
    </source>
</evidence>
<dbReference type="Pfam" id="PF23155">
    <property type="entry name" value="DUF7053"/>
    <property type="match status" value="1"/>
</dbReference>
<dbReference type="InterPro" id="IPR055481">
    <property type="entry name" value="DUF7053"/>
</dbReference>
<dbReference type="GeneID" id="31001641"/>